<gene>
    <name evidence="1" type="ORF">BGAL_0240g00060</name>
</gene>
<sequence length="306" mass="35162">MASQTESTVQPSEVTCLGTIIRYPTFVTTPTQADNDANPSDPLPPISLIPFDGPLPNLSFSNDITTHAVEAFKLNPSIWFLRFPPSLNHDEVVHLQNVMQDMEDYRCWASLQWWQEVYRRLPIDIPGSEINERRSRELAIVACQNMSQAPWLQTMTYNKPITRRIDCNADEFHNELIFSAISGFIHPDPSNFAALEPVLLEIVNSISMTGSTEVKTLIMEKHEYVGGQEVVKSYIRMLSFEVTEAFREIKQGKSNWRRIISCEIGFLEYEGLFKVDEWRKHNIIIEEQQRAAARDFIKQQSIDIPV</sequence>
<organism evidence="1 2">
    <name type="scientific">Botrytis galanthina</name>
    <dbReference type="NCBI Taxonomy" id="278940"/>
    <lineage>
        <taxon>Eukaryota</taxon>
        <taxon>Fungi</taxon>
        <taxon>Dikarya</taxon>
        <taxon>Ascomycota</taxon>
        <taxon>Pezizomycotina</taxon>
        <taxon>Leotiomycetes</taxon>
        <taxon>Helotiales</taxon>
        <taxon>Sclerotiniaceae</taxon>
        <taxon>Botrytis</taxon>
    </lineage>
</organism>
<dbReference type="AlphaFoldDB" id="A0A4S8QTI1"/>
<evidence type="ECO:0000313" key="2">
    <source>
        <dbReference type="Proteomes" id="UP000308671"/>
    </source>
</evidence>
<protein>
    <submittedName>
        <fullName evidence="1">Uncharacterized protein</fullName>
    </submittedName>
</protein>
<name>A0A4S8QTI1_9HELO</name>
<accession>A0A4S8QTI1</accession>
<keyword evidence="2" id="KW-1185">Reference proteome</keyword>
<dbReference type="OrthoDB" id="3693942at2759"/>
<reference evidence="1 2" key="1">
    <citation type="submission" date="2017-12" db="EMBL/GenBank/DDBJ databases">
        <title>Comparative genomics of Botrytis spp.</title>
        <authorList>
            <person name="Valero-Jimenez C.A."/>
            <person name="Tapia P."/>
            <person name="Veloso J."/>
            <person name="Silva-Moreno E."/>
            <person name="Staats M."/>
            <person name="Valdes J.H."/>
            <person name="Van Kan J.A.L."/>
        </authorList>
    </citation>
    <scope>NUCLEOTIDE SEQUENCE [LARGE SCALE GENOMIC DNA]</scope>
    <source>
        <strain evidence="1 2">MUCL435</strain>
    </source>
</reference>
<dbReference type="EMBL" id="PQXL01000240">
    <property type="protein sequence ID" value="THV48567.1"/>
    <property type="molecule type" value="Genomic_DNA"/>
</dbReference>
<proteinExistence type="predicted"/>
<evidence type="ECO:0000313" key="1">
    <source>
        <dbReference type="EMBL" id="THV48567.1"/>
    </source>
</evidence>
<comment type="caution">
    <text evidence="1">The sequence shown here is derived from an EMBL/GenBank/DDBJ whole genome shotgun (WGS) entry which is preliminary data.</text>
</comment>
<dbReference type="Proteomes" id="UP000308671">
    <property type="component" value="Unassembled WGS sequence"/>
</dbReference>